<evidence type="ECO:0000313" key="3">
    <source>
        <dbReference type="Proteomes" id="UP000295717"/>
    </source>
</evidence>
<dbReference type="Gene3D" id="2.60.120.10">
    <property type="entry name" value="Jelly Rolls"/>
    <property type="match status" value="1"/>
</dbReference>
<dbReference type="RefSeq" id="WP_132977253.1">
    <property type="nucleotide sequence ID" value="NZ_SMAO01000005.1"/>
</dbReference>
<dbReference type="PANTHER" id="PTHR36114:SF1">
    <property type="entry name" value="16.7 KDA PROTEIN IN WHIE LOCUS"/>
    <property type="match status" value="1"/>
</dbReference>
<name>A0A4V2V1C1_9GAMM</name>
<dbReference type="InterPro" id="IPR052044">
    <property type="entry name" value="PKS_Associated_Protein"/>
</dbReference>
<dbReference type="InterPro" id="IPR011051">
    <property type="entry name" value="RmlC_Cupin_sf"/>
</dbReference>
<accession>A0A4V2V1C1</accession>
<dbReference type="EMBL" id="SMAO01000005">
    <property type="protein sequence ID" value="TCT20632.1"/>
    <property type="molecule type" value="Genomic_DNA"/>
</dbReference>
<dbReference type="Pfam" id="PF07883">
    <property type="entry name" value="Cupin_2"/>
    <property type="match status" value="1"/>
</dbReference>
<sequence>MSGERGRVHRPDEADEFYIDEGCFILESWNRSDDPAVSIARARVAPGVTTRLHRLVGIVERYLILSGAGEVEVEGMDPTPVQPGDLVEIPAGLGQRIANRGDTDLVFLAICTPRFVPGAYQDIDPDPFVS</sequence>
<comment type="caution">
    <text evidence="2">The sequence shown here is derived from an EMBL/GenBank/DDBJ whole genome shotgun (WGS) entry which is preliminary data.</text>
</comment>
<dbReference type="PANTHER" id="PTHR36114">
    <property type="entry name" value="16.7 KDA PROTEIN IN WHIE LOCUS"/>
    <property type="match status" value="1"/>
</dbReference>
<dbReference type="CDD" id="cd02214">
    <property type="entry name" value="cupin_MJ1618"/>
    <property type="match status" value="1"/>
</dbReference>
<evidence type="ECO:0000313" key="2">
    <source>
        <dbReference type="EMBL" id="TCT20632.1"/>
    </source>
</evidence>
<gene>
    <name evidence="2" type="ORF">EDC35_10570</name>
</gene>
<dbReference type="InterPro" id="IPR013096">
    <property type="entry name" value="Cupin_2"/>
</dbReference>
<feature type="domain" description="Cupin type-2" evidence="1">
    <location>
        <begin position="42"/>
        <end position="110"/>
    </location>
</feature>
<reference evidence="2 3" key="1">
    <citation type="submission" date="2019-03" db="EMBL/GenBank/DDBJ databases">
        <title>Genomic Encyclopedia of Type Strains, Phase IV (KMG-IV): sequencing the most valuable type-strain genomes for metagenomic binning, comparative biology and taxonomic classification.</title>
        <authorList>
            <person name="Goeker M."/>
        </authorList>
    </citation>
    <scope>NUCLEOTIDE SEQUENCE [LARGE SCALE GENOMIC DNA]</scope>
    <source>
        <strain evidence="2 3">DSM 13587</strain>
    </source>
</reference>
<dbReference type="InterPro" id="IPR014710">
    <property type="entry name" value="RmlC-like_jellyroll"/>
</dbReference>
<dbReference type="AlphaFoldDB" id="A0A4V2V1C1"/>
<evidence type="ECO:0000259" key="1">
    <source>
        <dbReference type="Pfam" id="PF07883"/>
    </source>
</evidence>
<keyword evidence="3" id="KW-1185">Reference proteome</keyword>
<dbReference type="Proteomes" id="UP000295717">
    <property type="component" value="Unassembled WGS sequence"/>
</dbReference>
<organism evidence="2 3">
    <name type="scientific">Thiobaca trueperi</name>
    <dbReference type="NCBI Taxonomy" id="127458"/>
    <lineage>
        <taxon>Bacteria</taxon>
        <taxon>Pseudomonadati</taxon>
        <taxon>Pseudomonadota</taxon>
        <taxon>Gammaproteobacteria</taxon>
        <taxon>Chromatiales</taxon>
        <taxon>Chromatiaceae</taxon>
        <taxon>Thiobaca</taxon>
    </lineage>
</organism>
<dbReference type="SUPFAM" id="SSF51182">
    <property type="entry name" value="RmlC-like cupins"/>
    <property type="match status" value="1"/>
</dbReference>
<dbReference type="OrthoDB" id="7870362at2"/>
<proteinExistence type="predicted"/>
<protein>
    <submittedName>
        <fullName evidence="2">Cupin domain</fullName>
    </submittedName>
</protein>